<comment type="caution">
    <text evidence="2">The sequence shown here is derived from an EMBL/GenBank/DDBJ whole genome shotgun (WGS) entry which is preliminary data.</text>
</comment>
<dbReference type="AlphaFoldDB" id="A0A3E2MQD6"/>
<evidence type="ECO:0000313" key="3">
    <source>
        <dbReference type="Proteomes" id="UP000257451"/>
    </source>
</evidence>
<organism evidence="2 3">
    <name type="scientific">Mycobacterium marinum</name>
    <dbReference type="NCBI Taxonomy" id="1781"/>
    <lineage>
        <taxon>Bacteria</taxon>
        <taxon>Bacillati</taxon>
        <taxon>Actinomycetota</taxon>
        <taxon>Actinomycetes</taxon>
        <taxon>Mycobacteriales</taxon>
        <taxon>Mycobacteriaceae</taxon>
        <taxon>Mycobacterium</taxon>
        <taxon>Mycobacterium ulcerans group</taxon>
    </lineage>
</organism>
<dbReference type="RefSeq" id="WP_117433150.1">
    <property type="nucleotide sequence ID" value="NZ_PEDF01000176.1"/>
</dbReference>
<name>A0A3E2MQD6_MYCMR</name>
<sequence length="109" mass="12002">MATRSLGVALWNYRDHDGRRRRALYGQQFELPEDEEARGERAGVFAPEPEPSASTDTDTLVPVPKQTAPKPAWVDYAQAIGMDRAQAEALSKTELIATVKAQVAQPHSN</sequence>
<feature type="region of interest" description="Disordered" evidence="1">
    <location>
        <begin position="30"/>
        <end position="66"/>
    </location>
</feature>
<evidence type="ECO:0000256" key="1">
    <source>
        <dbReference type="SAM" id="MobiDB-lite"/>
    </source>
</evidence>
<reference evidence="2 3" key="1">
    <citation type="journal article" date="2018" name="Sci. Rep.">
        <title>Extensive genomic diversity among Mycobacterium marinum strains revealed by whole genome sequencing.</title>
        <authorList>
            <person name="Das S."/>
            <person name="Pettersson B.M."/>
            <person name="Behra P.R."/>
            <person name="Mallick A."/>
            <person name="Cheramie M."/>
            <person name="Ramesh M."/>
            <person name="Shirreff L."/>
            <person name="DuCote T."/>
            <person name="Dasgupta S."/>
            <person name="Ennis D.G."/>
            <person name="Kirsebom L.A."/>
        </authorList>
    </citation>
    <scope>NUCLEOTIDE SEQUENCE [LARGE SCALE GENOMIC DNA]</scope>
    <source>
        <strain evidence="2 3">Davis1</strain>
    </source>
</reference>
<dbReference type="Proteomes" id="UP000257451">
    <property type="component" value="Unassembled WGS sequence"/>
</dbReference>
<dbReference type="EMBL" id="PEDF01000176">
    <property type="protein sequence ID" value="RFZ34975.1"/>
    <property type="molecule type" value="Genomic_DNA"/>
</dbReference>
<gene>
    <name evidence="2" type="ORF">DAVIS_04525</name>
</gene>
<evidence type="ECO:0000313" key="2">
    <source>
        <dbReference type="EMBL" id="RFZ34975.1"/>
    </source>
</evidence>
<proteinExistence type="predicted"/>
<accession>A0A3E2MQD6</accession>
<protein>
    <submittedName>
        <fullName evidence="2">Uncharacterized protein</fullName>
    </submittedName>
</protein>